<evidence type="ECO:0000256" key="4">
    <source>
        <dbReference type="ARBA" id="ARBA00022857"/>
    </source>
</evidence>
<protein>
    <recommendedName>
        <fullName evidence="9">enoyl-[acyl-carrier-protein] reductase</fullName>
        <ecNumber evidence="9">1.3.1.104</ecNumber>
    </recommendedName>
</protein>
<dbReference type="EC" id="1.3.1.104" evidence="9"/>
<evidence type="ECO:0000259" key="11">
    <source>
        <dbReference type="SMART" id="SM00829"/>
    </source>
</evidence>
<evidence type="ECO:0000256" key="6">
    <source>
        <dbReference type="ARBA" id="ARBA00023002"/>
    </source>
</evidence>
<dbReference type="SUPFAM" id="SSF50129">
    <property type="entry name" value="GroES-like"/>
    <property type="match status" value="1"/>
</dbReference>
<dbReference type="InterPro" id="IPR036291">
    <property type="entry name" value="NAD(P)-bd_dom_sf"/>
</dbReference>
<comment type="catalytic activity">
    <reaction evidence="10">
        <text>a 2,3-saturated acyl-[ACP] + NADP(+) = a (2E)-enoyl-[ACP] + NADPH + H(+)</text>
        <dbReference type="Rhea" id="RHEA:22564"/>
        <dbReference type="Rhea" id="RHEA-COMP:9925"/>
        <dbReference type="Rhea" id="RHEA-COMP:9926"/>
        <dbReference type="ChEBI" id="CHEBI:15378"/>
        <dbReference type="ChEBI" id="CHEBI:57783"/>
        <dbReference type="ChEBI" id="CHEBI:58349"/>
        <dbReference type="ChEBI" id="CHEBI:78784"/>
        <dbReference type="ChEBI" id="CHEBI:78785"/>
        <dbReference type="EC" id="1.3.1.104"/>
    </reaction>
</comment>
<dbReference type="SMART" id="SM00829">
    <property type="entry name" value="PKS_ER"/>
    <property type="match status" value="1"/>
</dbReference>
<evidence type="ECO:0000256" key="8">
    <source>
        <dbReference type="ARBA" id="ARBA00023160"/>
    </source>
</evidence>
<gene>
    <name evidence="12" type="ORF">EV644_111179</name>
</gene>
<name>A0ABY2BFT4_9ACTN</name>
<evidence type="ECO:0000256" key="2">
    <source>
        <dbReference type="ARBA" id="ARBA00022516"/>
    </source>
</evidence>
<dbReference type="PANTHER" id="PTHR43981">
    <property type="entry name" value="ENOYL-[ACYL-CARRIER-PROTEIN] REDUCTASE, MITOCHONDRIAL"/>
    <property type="match status" value="1"/>
</dbReference>
<dbReference type="InterPro" id="IPR051034">
    <property type="entry name" value="Mito_Enoyl-ACP_Reductase"/>
</dbReference>
<evidence type="ECO:0000256" key="5">
    <source>
        <dbReference type="ARBA" id="ARBA00022946"/>
    </source>
</evidence>
<keyword evidence="4" id="KW-0521">NADP</keyword>
<dbReference type="PANTHER" id="PTHR43981:SF2">
    <property type="entry name" value="ENOYL-[ACYL-CARRIER-PROTEIN] REDUCTASE, MITOCHONDRIAL"/>
    <property type="match status" value="1"/>
</dbReference>
<dbReference type="SUPFAM" id="SSF51735">
    <property type="entry name" value="NAD(P)-binding Rossmann-fold domains"/>
    <property type="match status" value="1"/>
</dbReference>
<dbReference type="Gene3D" id="3.90.180.10">
    <property type="entry name" value="Medium-chain alcohol dehydrogenases, catalytic domain"/>
    <property type="match status" value="1"/>
</dbReference>
<dbReference type="InterPro" id="IPR013154">
    <property type="entry name" value="ADH-like_N"/>
</dbReference>
<sequence>MSQLILNAIGDIDESVALVTDPDLTVGPDDVLVGIEAAAINPVDFMLASGTYGYQAQAPFALGSEGVGRVVQAGTSVDQSLVGRRVLIVPNYQQGAWADQVVVASRNIVPLPDEGDPAQLAMVGINPLTAYLALNRYVDLRPGQWVGQNLGNSGVGQYVIALAKKAGLKTLSVVRREEVAERLRAAGADLVVVDGNDLAGRIAEALGEEKLSLVLDGTGDATAGALAQSLEFEGTVVSYSSVTGAPTAIGLGDSIYRQLSLRGLWIVNWLNNASREELEQTYTELAALVADGVLRAEVEATYPLAEFRKALDHARQGGRSGKILFRP</sequence>
<dbReference type="InterPro" id="IPR011032">
    <property type="entry name" value="GroES-like_sf"/>
</dbReference>
<reference evidence="12 13" key="1">
    <citation type="journal article" date="2015" name="Stand. Genomic Sci.">
        <title>Genomic Encyclopedia of Bacterial and Archaeal Type Strains, Phase III: the genomes of soil and plant-associated and newly described type strains.</title>
        <authorList>
            <person name="Whitman W.B."/>
            <person name="Woyke T."/>
            <person name="Klenk H.P."/>
            <person name="Zhou Y."/>
            <person name="Lilburn T.G."/>
            <person name="Beck B.J."/>
            <person name="De Vos P."/>
            <person name="Vandamme P."/>
            <person name="Eisen J.A."/>
            <person name="Garrity G."/>
            <person name="Hugenholtz P."/>
            <person name="Kyrpides N.C."/>
        </authorList>
    </citation>
    <scope>NUCLEOTIDE SEQUENCE [LARGE SCALE GENOMIC DNA]</scope>
    <source>
        <strain evidence="12 13">VKM Ac-2538</strain>
    </source>
</reference>
<dbReference type="CDD" id="cd05282">
    <property type="entry name" value="ETR_like"/>
    <property type="match status" value="1"/>
</dbReference>
<keyword evidence="7" id="KW-0443">Lipid metabolism</keyword>
<feature type="domain" description="Enoyl reductase (ER)" evidence="11">
    <location>
        <begin position="10"/>
        <end position="325"/>
    </location>
</feature>
<keyword evidence="5" id="KW-0809">Transit peptide</keyword>
<comment type="similarity">
    <text evidence="1">Belongs to the zinc-containing alcohol dehydrogenase family. Quinone oxidoreductase subfamily.</text>
</comment>
<dbReference type="InterPro" id="IPR013149">
    <property type="entry name" value="ADH-like_C"/>
</dbReference>
<dbReference type="Pfam" id="PF00107">
    <property type="entry name" value="ADH_zinc_N"/>
    <property type="match status" value="1"/>
</dbReference>
<evidence type="ECO:0000256" key="7">
    <source>
        <dbReference type="ARBA" id="ARBA00023098"/>
    </source>
</evidence>
<dbReference type="Proteomes" id="UP000295818">
    <property type="component" value="Unassembled WGS sequence"/>
</dbReference>
<keyword evidence="8" id="KW-0275">Fatty acid biosynthesis</keyword>
<keyword evidence="6" id="KW-0560">Oxidoreductase</keyword>
<organism evidence="12 13">
    <name type="scientific">Kribbella orskensis</name>
    <dbReference type="NCBI Taxonomy" id="2512216"/>
    <lineage>
        <taxon>Bacteria</taxon>
        <taxon>Bacillati</taxon>
        <taxon>Actinomycetota</taxon>
        <taxon>Actinomycetes</taxon>
        <taxon>Propionibacteriales</taxon>
        <taxon>Kribbellaceae</taxon>
        <taxon>Kribbella</taxon>
    </lineage>
</organism>
<keyword evidence="3" id="KW-0276">Fatty acid metabolism</keyword>
<evidence type="ECO:0000256" key="1">
    <source>
        <dbReference type="ARBA" id="ARBA00010371"/>
    </source>
</evidence>
<dbReference type="Pfam" id="PF08240">
    <property type="entry name" value="ADH_N"/>
    <property type="match status" value="1"/>
</dbReference>
<dbReference type="InterPro" id="IPR020843">
    <property type="entry name" value="ER"/>
</dbReference>
<evidence type="ECO:0000256" key="3">
    <source>
        <dbReference type="ARBA" id="ARBA00022832"/>
    </source>
</evidence>
<evidence type="ECO:0000313" key="12">
    <source>
        <dbReference type="EMBL" id="TCO18941.1"/>
    </source>
</evidence>
<evidence type="ECO:0000256" key="9">
    <source>
        <dbReference type="ARBA" id="ARBA00038963"/>
    </source>
</evidence>
<evidence type="ECO:0000256" key="10">
    <source>
        <dbReference type="ARBA" id="ARBA00048843"/>
    </source>
</evidence>
<evidence type="ECO:0000313" key="13">
    <source>
        <dbReference type="Proteomes" id="UP000295818"/>
    </source>
</evidence>
<comment type="caution">
    <text evidence="12">The sequence shown here is derived from an EMBL/GenBank/DDBJ whole genome shotgun (WGS) entry which is preliminary data.</text>
</comment>
<dbReference type="EMBL" id="SLWM01000011">
    <property type="protein sequence ID" value="TCO18941.1"/>
    <property type="molecule type" value="Genomic_DNA"/>
</dbReference>
<proteinExistence type="inferred from homology"/>
<keyword evidence="2" id="KW-0444">Lipid biosynthesis</keyword>
<accession>A0ABY2BFT4</accession>
<dbReference type="Gene3D" id="3.40.50.720">
    <property type="entry name" value="NAD(P)-binding Rossmann-like Domain"/>
    <property type="match status" value="1"/>
</dbReference>
<keyword evidence="13" id="KW-1185">Reference proteome</keyword>
<dbReference type="RefSeq" id="WP_132191428.1">
    <property type="nucleotide sequence ID" value="NZ_SLWM01000011.1"/>
</dbReference>